<dbReference type="EMBL" id="MFQZ01000005">
    <property type="protein sequence ID" value="OGH88122.1"/>
    <property type="molecule type" value="Genomic_DNA"/>
</dbReference>
<reference evidence="2 3" key="1">
    <citation type="journal article" date="2016" name="Nat. Commun.">
        <title>Thousands of microbial genomes shed light on interconnected biogeochemical processes in an aquifer system.</title>
        <authorList>
            <person name="Anantharaman K."/>
            <person name="Brown C.T."/>
            <person name="Hug L.A."/>
            <person name="Sharon I."/>
            <person name="Castelle C.J."/>
            <person name="Probst A.J."/>
            <person name="Thomas B.C."/>
            <person name="Singh A."/>
            <person name="Wilkins M.J."/>
            <person name="Karaoz U."/>
            <person name="Brodie E.L."/>
            <person name="Williams K.H."/>
            <person name="Hubbard S.S."/>
            <person name="Banfield J.F."/>
        </authorList>
    </citation>
    <scope>NUCLEOTIDE SEQUENCE [LARGE SCALE GENOMIC DNA]</scope>
</reference>
<dbReference type="Gene3D" id="3.30.200.20">
    <property type="entry name" value="Phosphorylase Kinase, domain 1"/>
    <property type="match status" value="1"/>
</dbReference>
<protein>
    <recommendedName>
        <fullName evidence="1">Aminoglycoside phosphotransferase domain-containing protein</fullName>
    </recommendedName>
</protein>
<proteinExistence type="predicted"/>
<feature type="domain" description="Aminoglycoside phosphotransferase" evidence="1">
    <location>
        <begin position="23"/>
        <end position="218"/>
    </location>
</feature>
<dbReference type="PANTHER" id="PTHR21310">
    <property type="entry name" value="AMINOGLYCOSIDE PHOSPHOTRANSFERASE-RELATED-RELATED"/>
    <property type="match status" value="1"/>
</dbReference>
<name>A0A1F6NVZ7_9BACT</name>
<sequence length="312" mass="37370">MEKKIVEKIFESHGLGKVKSVANIEIGFTNKVYLVNDDFILKVCEDESNEQKFEIEVFFYNFFKDKIPVPEIKVFNKSKSIYGKFFMIYPKIEGDNLYAKWHLLSNEQRKIIIKQLCDILKVINKSPYDEFLQKFDVNFSDNWHDKILNQIQNSLKKIEEKKLLSPEFIKAIKKFVDDNHHVLKEQKLALVYWDAHFDNILVQDTKIVGLLDFERTEVSSIDFVLDIVKRMVEYPKKYMSEKFEKFAKKEDYAHLLDWFQEFYPELFKFENLDKRLDLYAVEHDLDTLIWYPDSVEVKQMIAKTVKYDSPTF</sequence>
<organism evidence="2 3">
    <name type="scientific">Candidatus Magasanikbacteria bacterium RIFOXYC2_FULL_42_28</name>
    <dbReference type="NCBI Taxonomy" id="1798704"/>
    <lineage>
        <taxon>Bacteria</taxon>
        <taxon>Candidatus Magasanikiibacteriota</taxon>
    </lineage>
</organism>
<accession>A0A1F6NVZ7</accession>
<dbReference type="InterPro" id="IPR011009">
    <property type="entry name" value="Kinase-like_dom_sf"/>
</dbReference>
<comment type="caution">
    <text evidence="2">The sequence shown here is derived from an EMBL/GenBank/DDBJ whole genome shotgun (WGS) entry which is preliminary data.</text>
</comment>
<dbReference type="AlphaFoldDB" id="A0A1F6NVZ7"/>
<dbReference type="Gene3D" id="3.90.1200.10">
    <property type="match status" value="1"/>
</dbReference>
<dbReference type="InterPro" id="IPR002575">
    <property type="entry name" value="Aminoglycoside_PTrfase"/>
</dbReference>
<gene>
    <name evidence="2" type="ORF">A3J93_00045</name>
</gene>
<dbReference type="Proteomes" id="UP000177907">
    <property type="component" value="Unassembled WGS sequence"/>
</dbReference>
<dbReference type="STRING" id="1798704.A3J93_00045"/>
<dbReference type="Pfam" id="PF01636">
    <property type="entry name" value="APH"/>
    <property type="match status" value="1"/>
</dbReference>
<dbReference type="InterPro" id="IPR051678">
    <property type="entry name" value="AGP_Transferase"/>
</dbReference>
<evidence type="ECO:0000259" key="1">
    <source>
        <dbReference type="Pfam" id="PF01636"/>
    </source>
</evidence>
<dbReference type="SUPFAM" id="SSF56112">
    <property type="entry name" value="Protein kinase-like (PK-like)"/>
    <property type="match status" value="1"/>
</dbReference>
<evidence type="ECO:0000313" key="2">
    <source>
        <dbReference type="EMBL" id="OGH88122.1"/>
    </source>
</evidence>
<evidence type="ECO:0000313" key="3">
    <source>
        <dbReference type="Proteomes" id="UP000177907"/>
    </source>
</evidence>